<dbReference type="Pfam" id="PF07859">
    <property type="entry name" value="Abhydrolase_3"/>
    <property type="match status" value="1"/>
</dbReference>
<name>A0A5M3MW71_CONPW</name>
<dbReference type="EMBL" id="JH711576">
    <property type="protein sequence ID" value="EIW83237.1"/>
    <property type="molecule type" value="Genomic_DNA"/>
</dbReference>
<feature type="domain" description="Alpha/beta hydrolase fold-3" evidence="3">
    <location>
        <begin position="229"/>
        <end position="353"/>
    </location>
</feature>
<keyword evidence="5" id="KW-1185">Reference proteome</keyword>
<evidence type="ECO:0000259" key="3">
    <source>
        <dbReference type="Pfam" id="PF07859"/>
    </source>
</evidence>
<gene>
    <name evidence="4" type="ORF">CONPUDRAFT_136340</name>
</gene>
<sequence>MHELRHQPLRRLYLLYDALSTRLIRTPIWLIHSLISFWRPRPAWSWERSFKFLMLRRAWIVQDKVGPPPGNPAQHTFLNLKEERKSGPTVKAVWVDPVPDQIHGNIAQWAENAKVQPVRIPVYWMDQSGLDISIGEALQPNEKILYRMHGGCYVALSAHPDSPIAPLSKGFLESYEPFRRAFAIEYRLSTTSPHPPTNHFPTARRKSRPRSHPLSRRAEAHRGAGNVPPPPSALILMSPWTDLGDSHDGPNTSMETRKHCDSLGAIPGRLDYAKKAFLGPFGKDFAELNPYISPGSLASFPSFVGFPKTFINAGGAEIFLDQIRKLGDRMVADMGEGDSPGTVRYYEAPEGIHVYPGYEWFEPERSETLRRIASWLG</sequence>
<dbReference type="KEGG" id="cput:CONPUDRAFT_136340"/>
<dbReference type="PANTHER" id="PTHR48081">
    <property type="entry name" value="AB HYDROLASE SUPERFAMILY PROTEIN C4A8.06C"/>
    <property type="match status" value="1"/>
</dbReference>
<dbReference type="SUPFAM" id="SSF53474">
    <property type="entry name" value="alpha/beta-Hydrolases"/>
    <property type="match status" value="1"/>
</dbReference>
<dbReference type="Proteomes" id="UP000053558">
    <property type="component" value="Unassembled WGS sequence"/>
</dbReference>
<reference evidence="5" key="1">
    <citation type="journal article" date="2012" name="Science">
        <title>The Paleozoic origin of enzymatic lignin decomposition reconstructed from 31 fungal genomes.</title>
        <authorList>
            <person name="Floudas D."/>
            <person name="Binder M."/>
            <person name="Riley R."/>
            <person name="Barry K."/>
            <person name="Blanchette R.A."/>
            <person name="Henrissat B."/>
            <person name="Martinez A.T."/>
            <person name="Otillar R."/>
            <person name="Spatafora J.W."/>
            <person name="Yadav J.S."/>
            <person name="Aerts A."/>
            <person name="Benoit I."/>
            <person name="Boyd A."/>
            <person name="Carlson A."/>
            <person name="Copeland A."/>
            <person name="Coutinho P.M."/>
            <person name="de Vries R.P."/>
            <person name="Ferreira P."/>
            <person name="Findley K."/>
            <person name="Foster B."/>
            <person name="Gaskell J."/>
            <person name="Glotzer D."/>
            <person name="Gorecki P."/>
            <person name="Heitman J."/>
            <person name="Hesse C."/>
            <person name="Hori C."/>
            <person name="Igarashi K."/>
            <person name="Jurgens J.A."/>
            <person name="Kallen N."/>
            <person name="Kersten P."/>
            <person name="Kohler A."/>
            <person name="Kuees U."/>
            <person name="Kumar T.K.A."/>
            <person name="Kuo A."/>
            <person name="LaButti K."/>
            <person name="Larrondo L.F."/>
            <person name="Lindquist E."/>
            <person name="Ling A."/>
            <person name="Lombard V."/>
            <person name="Lucas S."/>
            <person name="Lundell T."/>
            <person name="Martin R."/>
            <person name="McLaughlin D.J."/>
            <person name="Morgenstern I."/>
            <person name="Morin E."/>
            <person name="Murat C."/>
            <person name="Nagy L.G."/>
            <person name="Nolan M."/>
            <person name="Ohm R.A."/>
            <person name="Patyshakuliyeva A."/>
            <person name="Rokas A."/>
            <person name="Ruiz-Duenas F.J."/>
            <person name="Sabat G."/>
            <person name="Salamov A."/>
            <person name="Samejima M."/>
            <person name="Schmutz J."/>
            <person name="Slot J.C."/>
            <person name="St John F."/>
            <person name="Stenlid J."/>
            <person name="Sun H."/>
            <person name="Sun S."/>
            <person name="Syed K."/>
            <person name="Tsang A."/>
            <person name="Wiebenga A."/>
            <person name="Young D."/>
            <person name="Pisabarro A."/>
            <person name="Eastwood D.C."/>
            <person name="Martin F."/>
            <person name="Cullen D."/>
            <person name="Grigoriev I.V."/>
            <person name="Hibbett D.S."/>
        </authorList>
    </citation>
    <scope>NUCLEOTIDE SEQUENCE [LARGE SCALE GENOMIC DNA]</scope>
    <source>
        <strain evidence="5">RWD-64-598 SS2</strain>
    </source>
</reference>
<dbReference type="PANTHER" id="PTHR48081:SF8">
    <property type="entry name" value="ALPHA_BETA HYDROLASE FOLD-3 DOMAIN-CONTAINING PROTEIN-RELATED"/>
    <property type="match status" value="1"/>
</dbReference>
<dbReference type="InterPro" id="IPR050300">
    <property type="entry name" value="GDXG_lipolytic_enzyme"/>
</dbReference>
<dbReference type="RefSeq" id="XP_007767050.1">
    <property type="nucleotide sequence ID" value="XM_007768860.1"/>
</dbReference>
<accession>A0A5M3MW71</accession>
<keyword evidence="1" id="KW-0378">Hydrolase</keyword>
<protein>
    <recommendedName>
        <fullName evidence="3">Alpha/beta hydrolase fold-3 domain-containing protein</fullName>
    </recommendedName>
</protein>
<feature type="compositionally biased region" description="Basic residues" evidence="2">
    <location>
        <begin position="202"/>
        <end position="215"/>
    </location>
</feature>
<evidence type="ECO:0000313" key="5">
    <source>
        <dbReference type="Proteomes" id="UP000053558"/>
    </source>
</evidence>
<feature type="region of interest" description="Disordered" evidence="2">
    <location>
        <begin position="189"/>
        <end position="228"/>
    </location>
</feature>
<organism evidence="4 5">
    <name type="scientific">Coniophora puteana (strain RWD-64-598)</name>
    <name type="common">Brown rot fungus</name>
    <dbReference type="NCBI Taxonomy" id="741705"/>
    <lineage>
        <taxon>Eukaryota</taxon>
        <taxon>Fungi</taxon>
        <taxon>Dikarya</taxon>
        <taxon>Basidiomycota</taxon>
        <taxon>Agaricomycotina</taxon>
        <taxon>Agaricomycetes</taxon>
        <taxon>Agaricomycetidae</taxon>
        <taxon>Boletales</taxon>
        <taxon>Coniophorineae</taxon>
        <taxon>Coniophoraceae</taxon>
        <taxon>Coniophora</taxon>
    </lineage>
</organism>
<dbReference type="AlphaFoldDB" id="A0A5M3MW71"/>
<comment type="caution">
    <text evidence="4">The sequence shown here is derived from an EMBL/GenBank/DDBJ whole genome shotgun (WGS) entry which is preliminary data.</text>
</comment>
<evidence type="ECO:0000256" key="1">
    <source>
        <dbReference type="ARBA" id="ARBA00022801"/>
    </source>
</evidence>
<dbReference type="GO" id="GO:0016787">
    <property type="term" value="F:hydrolase activity"/>
    <property type="evidence" value="ECO:0007669"/>
    <property type="project" value="UniProtKB-KW"/>
</dbReference>
<evidence type="ECO:0000256" key="2">
    <source>
        <dbReference type="SAM" id="MobiDB-lite"/>
    </source>
</evidence>
<dbReference type="Gene3D" id="3.40.50.1820">
    <property type="entry name" value="alpha/beta hydrolase"/>
    <property type="match status" value="1"/>
</dbReference>
<evidence type="ECO:0000313" key="4">
    <source>
        <dbReference type="EMBL" id="EIW83237.1"/>
    </source>
</evidence>
<dbReference type="InterPro" id="IPR029058">
    <property type="entry name" value="AB_hydrolase_fold"/>
</dbReference>
<dbReference type="InterPro" id="IPR013094">
    <property type="entry name" value="AB_hydrolase_3"/>
</dbReference>
<dbReference type="GeneID" id="19200883"/>
<dbReference type="OrthoDB" id="2152029at2759"/>
<proteinExistence type="predicted"/>
<dbReference type="OMA" id="MTHEWRR"/>